<dbReference type="InterPro" id="IPR043195">
    <property type="entry name" value="TTC12"/>
</dbReference>
<feature type="repeat" description="TPR" evidence="9">
    <location>
        <begin position="254"/>
        <end position="287"/>
    </location>
</feature>
<dbReference type="FunFam" id="1.25.40.10:FF:000391">
    <property type="entry name" value="Tetratricopeptide repeat domain 12"/>
    <property type="match status" value="1"/>
</dbReference>
<dbReference type="InterPro" id="IPR011989">
    <property type="entry name" value="ARM-like"/>
</dbReference>
<dbReference type="Pfam" id="PF00515">
    <property type="entry name" value="TPR_1"/>
    <property type="match status" value="1"/>
</dbReference>
<dbReference type="SUPFAM" id="SSF48452">
    <property type="entry name" value="TPR-like"/>
    <property type="match status" value="1"/>
</dbReference>
<evidence type="ECO:0000256" key="4">
    <source>
        <dbReference type="ARBA" id="ARBA00022737"/>
    </source>
</evidence>
<evidence type="ECO:0000256" key="1">
    <source>
        <dbReference type="ARBA" id="ARBA00004496"/>
    </source>
</evidence>
<dbReference type="PANTHER" id="PTHR46540">
    <property type="entry name" value="TETRATRICOPEPTIDE REPEAT PROTEIN 12"/>
    <property type="match status" value="1"/>
</dbReference>
<dbReference type="GO" id="GO:0070286">
    <property type="term" value="P:axonemal dynein complex assembly"/>
    <property type="evidence" value="ECO:0007669"/>
    <property type="project" value="TreeGrafter"/>
</dbReference>
<keyword evidence="5" id="KW-0970">Cilium biogenesis/degradation</keyword>
<comment type="subcellular location">
    <subcellularLocation>
        <location evidence="1">Cytoplasm</location>
    </subcellularLocation>
</comment>
<dbReference type="SUPFAM" id="SSF48371">
    <property type="entry name" value="ARM repeat"/>
    <property type="match status" value="2"/>
</dbReference>
<evidence type="ECO:0000256" key="5">
    <source>
        <dbReference type="ARBA" id="ARBA00022794"/>
    </source>
</evidence>
<keyword evidence="2" id="KW-0963">Cytoplasm</keyword>
<evidence type="ECO:0000256" key="3">
    <source>
        <dbReference type="ARBA" id="ARBA00022553"/>
    </source>
</evidence>
<dbReference type="Gene3D" id="1.25.40.10">
    <property type="entry name" value="Tetratricopeptide repeat domain"/>
    <property type="match status" value="1"/>
</dbReference>
<dbReference type="InterPro" id="IPR019734">
    <property type="entry name" value="TPR_rpt"/>
</dbReference>
<gene>
    <name evidence="11" type="primary">Ttc12</name>
</gene>
<reference evidence="11" key="1">
    <citation type="submission" date="2025-08" db="UniProtKB">
        <authorList>
            <consortium name="RefSeq"/>
        </authorList>
    </citation>
    <scope>IDENTIFICATION</scope>
</reference>
<keyword evidence="4" id="KW-0677">Repeat</keyword>
<dbReference type="GO" id="GO:0005737">
    <property type="term" value="C:cytoplasm"/>
    <property type="evidence" value="ECO:0007669"/>
    <property type="project" value="UniProtKB-SubCell"/>
</dbReference>
<organism evidence="10 11">
    <name type="scientific">Heterocephalus glaber</name>
    <name type="common">Naked mole rat</name>
    <dbReference type="NCBI Taxonomy" id="10181"/>
    <lineage>
        <taxon>Eukaryota</taxon>
        <taxon>Metazoa</taxon>
        <taxon>Chordata</taxon>
        <taxon>Craniata</taxon>
        <taxon>Vertebrata</taxon>
        <taxon>Euteleostomi</taxon>
        <taxon>Mammalia</taxon>
        <taxon>Eutheria</taxon>
        <taxon>Euarchontoglires</taxon>
        <taxon>Glires</taxon>
        <taxon>Rodentia</taxon>
        <taxon>Hystricomorpha</taxon>
        <taxon>Bathyergidae</taxon>
        <taxon>Heterocephalus</taxon>
    </lineage>
</organism>
<name>A0AAX6RDJ6_HETGA</name>
<evidence type="ECO:0000256" key="8">
    <source>
        <dbReference type="ARBA" id="ARBA00073938"/>
    </source>
</evidence>
<evidence type="ECO:0000313" key="10">
    <source>
        <dbReference type="Proteomes" id="UP000694906"/>
    </source>
</evidence>
<evidence type="ECO:0000313" key="11">
    <source>
        <dbReference type="RefSeq" id="XP_021093445.1"/>
    </source>
</evidence>
<dbReference type="CTD" id="54970"/>
<dbReference type="PANTHER" id="PTHR46540:SF1">
    <property type="entry name" value="TETRATRICOPEPTIDE REPEAT PROTEIN 12"/>
    <property type="match status" value="1"/>
</dbReference>
<dbReference type="RefSeq" id="XP_021093445.1">
    <property type="nucleotide sequence ID" value="XM_021237786.1"/>
</dbReference>
<proteinExistence type="predicted"/>
<dbReference type="GO" id="GO:0005813">
    <property type="term" value="C:centrosome"/>
    <property type="evidence" value="ECO:0007669"/>
    <property type="project" value="TreeGrafter"/>
</dbReference>
<dbReference type="AlphaFoldDB" id="A0AAX6RDJ6"/>
<comment type="function">
    <text evidence="7">Cytoplasmic protein that plays a role in the proper assembly of dynein arm complexes in motile cilia in both respiratory cells and sperm flagella.</text>
</comment>
<dbReference type="Proteomes" id="UP000694906">
    <property type="component" value="Unplaced"/>
</dbReference>
<dbReference type="PROSITE" id="PS50005">
    <property type="entry name" value="TPR"/>
    <property type="match status" value="1"/>
</dbReference>
<evidence type="ECO:0000256" key="7">
    <source>
        <dbReference type="ARBA" id="ARBA00060127"/>
    </source>
</evidence>
<dbReference type="Gene3D" id="1.25.10.10">
    <property type="entry name" value="Leucine-rich Repeat Variant"/>
    <property type="match status" value="2"/>
</dbReference>
<dbReference type="InterPro" id="IPR016024">
    <property type="entry name" value="ARM-type_fold"/>
</dbReference>
<sequence length="772" mass="86294">MHWEKRGWPAFKVLSLLSGPRTLRQVNSHHSAFLRELCLSWKDTLAISQPAPPHPHYIDKAPQTSPISGLVPPNCPPGICPTMADDQEKDLQKFLKNVDEITTLIQELNSDDPVIQQKAVHQTEKRLMLMEEAQEEDECRTTLNKTMISPPQAANADELKPEAFLASVEKDAKERAKRRRENKVLADALKEQGNKAFAKGDYETAILHYNEGLDKMKDMKVLYTNRAQAYIKLGDYQKALVDCDWALKCDEKCTKAYFHMGKAHLALKNYSMSRQCYQKISEINSKLQTQVKEYLHQVDLQEKADFQEKEAHELLDLGKNTAVTTKNLLETLSKPDQTPLFYAGGMEILTDVMKDCTEQTLFRTHNGFSIISDNEVIRRCLSIAEKDMIEETVCVTVLKLWQAVCSENEENQRLLVLHPNIVRLLPSLLTSKVMAIQQQSLALLLQVTQTEHGRSLVISHLDMTRCRLLPGLLAEFLFGYTGSCKTTHSQVSMDFCRLLEALLSFLDFSDKKASTAIGLLTDLALEERFQVWFQANLPDALFAFTGVLKRDPMVTNSSALCRCIAIMGNLSAEPATRRHMLACDEFRDACLGLLRAAGVLSRTLSSSQKIIKEAVRAGVVKKMIKFLKTGGQTASHYAIKILAVCTNSYCEAREEVIRLDKKFSVLLKLLTSEDEILMGNAALCLGNCMEVPNVASSLLKTDVVQVLLKLAGGDSRETAVQLNAGIALGKLCTAEPRAPPCHSNFPFLPRVMGLMFPAGFCLEGDGSEAWHL</sequence>
<dbReference type="InterPro" id="IPR011990">
    <property type="entry name" value="TPR-like_helical_dom_sf"/>
</dbReference>
<dbReference type="GO" id="GO:0007288">
    <property type="term" value="P:sperm axoneme assembly"/>
    <property type="evidence" value="ECO:0007669"/>
    <property type="project" value="TreeGrafter"/>
</dbReference>
<keyword evidence="10" id="KW-1185">Reference proteome</keyword>
<dbReference type="GeneID" id="101709779"/>
<evidence type="ECO:0000256" key="6">
    <source>
        <dbReference type="ARBA" id="ARBA00022803"/>
    </source>
</evidence>
<evidence type="ECO:0000256" key="9">
    <source>
        <dbReference type="PROSITE-ProRule" id="PRU00339"/>
    </source>
</evidence>
<accession>A0AAX6RDJ6</accession>
<dbReference type="Pfam" id="PF13181">
    <property type="entry name" value="TPR_8"/>
    <property type="match status" value="1"/>
</dbReference>
<dbReference type="SMART" id="SM00028">
    <property type="entry name" value="TPR"/>
    <property type="match status" value="3"/>
</dbReference>
<evidence type="ECO:0000256" key="2">
    <source>
        <dbReference type="ARBA" id="ARBA00022490"/>
    </source>
</evidence>
<protein>
    <recommendedName>
        <fullName evidence="8">Tetratricopeptide repeat protein 12</fullName>
    </recommendedName>
</protein>
<keyword evidence="3" id="KW-0597">Phosphoprotein</keyword>
<keyword evidence="6 9" id="KW-0802">TPR repeat</keyword>